<dbReference type="PANTHER" id="PTHR28055">
    <property type="entry name" value="ALTERED INHERITANCE OF MITOCHONDRIA PROTEIN 41, MITOCHONDRIAL"/>
    <property type="match status" value="1"/>
</dbReference>
<dbReference type="Proteomes" id="UP000559027">
    <property type="component" value="Unassembled WGS sequence"/>
</dbReference>
<dbReference type="PANTHER" id="PTHR28055:SF1">
    <property type="entry name" value="ALTERED INHERITANCE OF MITOCHONDRIA PROTEIN 41, MITOCHONDRIAL"/>
    <property type="match status" value="1"/>
</dbReference>
<keyword evidence="1" id="KW-0496">Mitochondrion</keyword>
<name>A0A8H5D1G0_9AGAR</name>
<dbReference type="OrthoDB" id="538640at2759"/>
<dbReference type="Pfam" id="PF09424">
    <property type="entry name" value="YqeY"/>
    <property type="match status" value="1"/>
</dbReference>
<dbReference type="AlphaFoldDB" id="A0A8H5D1G0"/>
<keyword evidence="3" id="KW-1185">Reference proteome</keyword>
<organism evidence="2 3">
    <name type="scientific">Leucocoprinus leucothites</name>
    <dbReference type="NCBI Taxonomy" id="201217"/>
    <lineage>
        <taxon>Eukaryota</taxon>
        <taxon>Fungi</taxon>
        <taxon>Dikarya</taxon>
        <taxon>Basidiomycota</taxon>
        <taxon>Agaricomycotina</taxon>
        <taxon>Agaricomycetes</taxon>
        <taxon>Agaricomycetidae</taxon>
        <taxon>Agaricales</taxon>
        <taxon>Agaricineae</taxon>
        <taxon>Agaricaceae</taxon>
        <taxon>Leucocoprinus</taxon>
    </lineage>
</organism>
<reference evidence="2 3" key="1">
    <citation type="journal article" date="2020" name="ISME J.">
        <title>Uncovering the hidden diversity of litter-decomposition mechanisms in mushroom-forming fungi.</title>
        <authorList>
            <person name="Floudas D."/>
            <person name="Bentzer J."/>
            <person name="Ahren D."/>
            <person name="Johansson T."/>
            <person name="Persson P."/>
            <person name="Tunlid A."/>
        </authorList>
    </citation>
    <scope>NUCLEOTIDE SEQUENCE [LARGE SCALE GENOMIC DNA]</scope>
    <source>
        <strain evidence="2 3">CBS 146.42</strain>
    </source>
</reference>
<proteinExistence type="inferred from homology"/>
<dbReference type="InterPro" id="IPR042184">
    <property type="entry name" value="YqeY/Aim41_N"/>
</dbReference>
<dbReference type="GO" id="GO:0005739">
    <property type="term" value="C:mitochondrion"/>
    <property type="evidence" value="ECO:0007669"/>
    <property type="project" value="UniProtKB-SubCell"/>
</dbReference>
<comment type="subcellular location">
    <subcellularLocation>
        <location evidence="1">Mitochondrion</location>
    </subcellularLocation>
</comment>
<comment type="similarity">
    <text evidence="1">Belongs to the AIM41 family.</text>
</comment>
<dbReference type="InterPro" id="IPR019004">
    <property type="entry name" value="YqeY/Aim41"/>
</dbReference>
<dbReference type="Gene3D" id="1.10.1510.10">
    <property type="entry name" value="Uncharacterised protein YqeY/AIM41 PF09424, N-terminal domain"/>
    <property type="match status" value="1"/>
</dbReference>
<gene>
    <name evidence="1" type="primary">AIM41</name>
    <name evidence="2" type="ORF">D9756_007402</name>
</gene>
<dbReference type="GO" id="GO:0016884">
    <property type="term" value="F:carbon-nitrogen ligase activity, with glutamine as amido-N-donor"/>
    <property type="evidence" value="ECO:0007669"/>
    <property type="project" value="UniProtKB-UniRule"/>
</dbReference>
<evidence type="ECO:0000313" key="2">
    <source>
        <dbReference type="EMBL" id="KAF5351831.1"/>
    </source>
</evidence>
<comment type="caution">
    <text evidence="2">The sequence shown here is derived from an EMBL/GenBank/DDBJ whole genome shotgun (WGS) entry which is preliminary data.</text>
</comment>
<dbReference type="SUPFAM" id="SSF89095">
    <property type="entry name" value="GatB/YqeY motif"/>
    <property type="match status" value="1"/>
</dbReference>
<evidence type="ECO:0000313" key="3">
    <source>
        <dbReference type="Proteomes" id="UP000559027"/>
    </source>
</evidence>
<evidence type="ECO:0000256" key="1">
    <source>
        <dbReference type="RuleBase" id="RU365099"/>
    </source>
</evidence>
<dbReference type="EMBL" id="JAACJO010000012">
    <property type="protein sequence ID" value="KAF5351831.1"/>
    <property type="molecule type" value="Genomic_DNA"/>
</dbReference>
<accession>A0A8H5D1G0</accession>
<protein>
    <recommendedName>
        <fullName evidence="1">Altered inheritance of mitochondria protein 41</fullName>
    </recommendedName>
</protein>
<sequence length="203" mass="22140">MGYCVSLFQLEMLHFGGLADLRLALLMTLKLKPENIISTIMLPFRAADAFNVSYQGGIEGQGLPNSKRLAQSVLADVQAADKVHKEGQINASAVRLFIAKGIARRHDAASQYDKAKRPELAIKERQEALILQNLLPPAMSDSKIDEVLKQIIASLSTSTKQPSLGQLFKSFYTQVDKSVVRPDVLKQRALALLAAASSSQPVP</sequence>
<dbReference type="InterPro" id="IPR003789">
    <property type="entry name" value="Asn/Gln_tRNA_amidoTrase-B-like"/>
</dbReference>